<reference evidence="2 3" key="1">
    <citation type="journal article" date="2013" name="BMC Genomics">
        <title>ContigScape: a Cytoscape plugin facilitating microbial genome gap closing.</title>
        <authorList>
            <person name="Tang B."/>
            <person name="Wang Q."/>
            <person name="Yang M."/>
            <person name="Xie F."/>
            <person name="Zhu Y."/>
            <person name="Zhuo Y."/>
            <person name="Wang S."/>
            <person name="Gao H."/>
            <person name="Ding X."/>
            <person name="Zhang L."/>
            <person name="Zhao G."/>
            <person name="Zheng H."/>
        </authorList>
    </citation>
    <scope>NUCLEOTIDE SEQUENCE [LARGE SCALE GENOMIC DNA]</scope>
    <source>
        <strain evidence="2 3">HCCB10007</strain>
    </source>
</reference>
<keyword evidence="1" id="KW-0812">Transmembrane</keyword>
<evidence type="ECO:0000313" key="2">
    <source>
        <dbReference type="EMBL" id="AGM08178.1"/>
    </source>
</evidence>
<feature type="transmembrane region" description="Helical" evidence="1">
    <location>
        <begin position="12"/>
        <end position="30"/>
    </location>
</feature>
<keyword evidence="1" id="KW-0472">Membrane</keyword>
<feature type="transmembrane region" description="Helical" evidence="1">
    <location>
        <begin position="137"/>
        <end position="167"/>
    </location>
</feature>
<feature type="transmembrane region" description="Helical" evidence="1">
    <location>
        <begin position="77"/>
        <end position="95"/>
    </location>
</feature>
<keyword evidence="3" id="KW-1185">Reference proteome</keyword>
<gene>
    <name evidence="2" type="ORF">AORI_5595</name>
</gene>
<evidence type="ECO:0000313" key="3">
    <source>
        <dbReference type="Proteomes" id="UP000013968"/>
    </source>
</evidence>
<name>R4TCL4_9PSEU</name>
<dbReference type="EMBL" id="CP003410">
    <property type="protein sequence ID" value="AGM08178.1"/>
    <property type="molecule type" value="Genomic_DNA"/>
</dbReference>
<keyword evidence="1" id="KW-1133">Transmembrane helix</keyword>
<proteinExistence type="predicted"/>
<protein>
    <submittedName>
        <fullName evidence="2">Uncharacterized protein</fullName>
    </submittedName>
</protein>
<sequence length="202" mass="21263">MGNERPRYWFPLALLGFAQLLVVAFSLGGIRSGGWFAYAPATGDGQFLTQNLYAVGDGGVFGSVNSVSFSGLGRNDGWLFAVFAVYLGTVLFYALRTKTMRWWKVAAIALGGLVAIALADLVGYWEFDLGGDTRSAILLTIGLLLLAWLDRSVLVLAVAAAFVLCAVVPARGQLALVLSSLVALAGAFAALLSRPKAAAEEA</sequence>
<dbReference type="HOGENOM" id="CLU_1393774_0_0_11"/>
<evidence type="ECO:0000256" key="1">
    <source>
        <dbReference type="SAM" id="Phobius"/>
    </source>
</evidence>
<dbReference type="RefSeq" id="WP_016335918.1">
    <property type="nucleotide sequence ID" value="NC_021252.1"/>
</dbReference>
<feature type="transmembrane region" description="Helical" evidence="1">
    <location>
        <begin position="174"/>
        <end position="192"/>
    </location>
</feature>
<dbReference type="Proteomes" id="UP000013968">
    <property type="component" value="Chromosome"/>
</dbReference>
<accession>R4TCL4</accession>
<dbReference type="KEGG" id="aoi:AORI_5595"/>
<dbReference type="AlphaFoldDB" id="R4TCL4"/>
<organism evidence="2 3">
    <name type="scientific">Amycolatopsis keratiniphila</name>
    <dbReference type="NCBI Taxonomy" id="129921"/>
    <lineage>
        <taxon>Bacteria</taxon>
        <taxon>Bacillati</taxon>
        <taxon>Actinomycetota</taxon>
        <taxon>Actinomycetes</taxon>
        <taxon>Pseudonocardiales</taxon>
        <taxon>Pseudonocardiaceae</taxon>
        <taxon>Amycolatopsis</taxon>
        <taxon>Amycolatopsis japonica group</taxon>
    </lineage>
</organism>
<dbReference type="PATRIC" id="fig|1156913.3.peg.5705"/>
<feature type="transmembrane region" description="Helical" evidence="1">
    <location>
        <begin position="102"/>
        <end position="125"/>
    </location>
</feature>